<protein>
    <recommendedName>
        <fullName evidence="5">Cytochrome c-type biogenesis protein</fullName>
    </recommendedName>
</protein>
<keyword evidence="3 5" id="KW-0479">Metal-binding</keyword>
<evidence type="ECO:0000256" key="4">
    <source>
        <dbReference type="ARBA" id="ARBA00023004"/>
    </source>
</evidence>
<keyword evidence="2 5" id="KW-0349">Heme</keyword>
<dbReference type="InterPro" id="IPR005616">
    <property type="entry name" value="CcmH/CycL/Ccl2/NrfF_N"/>
</dbReference>
<evidence type="ECO:0000256" key="1">
    <source>
        <dbReference type="ARBA" id="ARBA00010342"/>
    </source>
</evidence>
<dbReference type="InterPro" id="IPR038297">
    <property type="entry name" value="CcmH/CycL/NrfF/Ccl2_sf"/>
</dbReference>
<keyword evidence="5" id="KW-0472">Membrane</keyword>
<dbReference type="RefSeq" id="WP_348269937.1">
    <property type="nucleotide sequence ID" value="NZ_CP121195.1"/>
</dbReference>
<evidence type="ECO:0000256" key="2">
    <source>
        <dbReference type="ARBA" id="ARBA00022617"/>
    </source>
</evidence>
<keyword evidence="5" id="KW-0812">Transmembrane</keyword>
<dbReference type="Pfam" id="PF03918">
    <property type="entry name" value="CcmH"/>
    <property type="match status" value="1"/>
</dbReference>
<comment type="similarity">
    <text evidence="1 5">Belongs to the CcmH/CycL/Ccl2/NrfF family.</text>
</comment>
<evidence type="ECO:0000256" key="5">
    <source>
        <dbReference type="RuleBase" id="RU364112"/>
    </source>
</evidence>
<evidence type="ECO:0000256" key="3">
    <source>
        <dbReference type="ARBA" id="ARBA00022723"/>
    </source>
</evidence>
<evidence type="ECO:0000313" key="7">
    <source>
        <dbReference type="EMBL" id="XBH14160.1"/>
    </source>
</evidence>
<keyword evidence="5" id="KW-0732">Signal</keyword>
<reference evidence="7" key="1">
    <citation type="submission" date="2023-03" db="EMBL/GenBank/DDBJ databases">
        <title>Edaphobacter sp.</title>
        <authorList>
            <person name="Huber K.J."/>
            <person name="Papendorf J."/>
            <person name="Pilke C."/>
            <person name="Bunk B."/>
            <person name="Sproeer C."/>
            <person name="Pester M."/>
        </authorList>
    </citation>
    <scope>NUCLEOTIDE SEQUENCE</scope>
    <source>
        <strain evidence="7">DSM 109920</strain>
    </source>
</reference>
<keyword evidence="5" id="KW-1133">Transmembrane helix</keyword>
<feature type="transmembrane region" description="Helical" evidence="5">
    <location>
        <begin position="104"/>
        <end position="124"/>
    </location>
</feature>
<gene>
    <name evidence="7" type="ORF">P8936_03085</name>
</gene>
<dbReference type="GO" id="GO:0046872">
    <property type="term" value="F:metal ion binding"/>
    <property type="evidence" value="ECO:0007669"/>
    <property type="project" value="UniProtKB-KW"/>
</dbReference>
<feature type="domain" description="CcmH/CycL/Ccl2/NrfF N-terminal" evidence="6">
    <location>
        <begin position="25"/>
        <end position="128"/>
    </location>
</feature>
<dbReference type="AlphaFoldDB" id="A0AAU7D9Z3"/>
<dbReference type="EMBL" id="CP121195">
    <property type="protein sequence ID" value="XBH14160.1"/>
    <property type="molecule type" value="Genomic_DNA"/>
</dbReference>
<proteinExistence type="inferred from homology"/>
<accession>A0AAU7D9Z3</accession>
<dbReference type="Gene3D" id="1.10.8.640">
    <property type="entry name" value="Cytochrome C biogenesis protein"/>
    <property type="match status" value="1"/>
</dbReference>
<evidence type="ECO:0000259" key="6">
    <source>
        <dbReference type="Pfam" id="PF03918"/>
    </source>
</evidence>
<comment type="function">
    <text evidence="5">Possible subunit of a heme lyase.</text>
</comment>
<keyword evidence="4 5" id="KW-0408">Iron</keyword>
<dbReference type="CDD" id="cd16378">
    <property type="entry name" value="CcmH_N"/>
    <property type="match status" value="1"/>
</dbReference>
<sequence>MSLKRWMQSLAVCFLAVVMLGAADGGARFNRLGHNMMCACSCGQILLECNHVSCPSSGPMIAELHAQLAGGGSDKSIMSWFAAKYGATILAAPLRGGFDDVAWIMPYAVFILSILGTGILIYFWKRRSLVNVPPASATGISDTDRDAMRERIRRETEY</sequence>
<organism evidence="7">
    <name type="scientific">Edaphobacter paludis</name>
    <dbReference type="NCBI Taxonomy" id="3035702"/>
    <lineage>
        <taxon>Bacteria</taxon>
        <taxon>Pseudomonadati</taxon>
        <taxon>Acidobacteriota</taxon>
        <taxon>Terriglobia</taxon>
        <taxon>Terriglobales</taxon>
        <taxon>Acidobacteriaceae</taxon>
        <taxon>Edaphobacter</taxon>
    </lineage>
</organism>
<name>A0AAU7D9Z3_9BACT</name>